<sequence length="105" mass="12110">MTIVTHRIIIEFVIVSFRDADTALLWDTGKSRRIPANIHISAWKKLAILNAALELENLTVPPGNRLEALKGDRKGQHSIRVNDQYRVCFIWHDKNAHDVEIVDYH</sequence>
<dbReference type="EMBL" id="CP003130">
    <property type="protein sequence ID" value="AEU35400.1"/>
    <property type="molecule type" value="Genomic_DNA"/>
</dbReference>
<dbReference type="SUPFAM" id="SSF143011">
    <property type="entry name" value="RelE-like"/>
    <property type="match status" value="1"/>
</dbReference>
<dbReference type="eggNOG" id="COG3549">
    <property type="taxonomic scope" value="Bacteria"/>
</dbReference>
<dbReference type="KEGG" id="gma:AciX8_1053"/>
<dbReference type="Pfam" id="PF05015">
    <property type="entry name" value="HigB-like_toxin"/>
    <property type="match status" value="1"/>
</dbReference>
<name>G8NVB1_GRAMM</name>
<evidence type="ECO:0000313" key="2">
    <source>
        <dbReference type="Proteomes" id="UP000007113"/>
    </source>
</evidence>
<dbReference type="InterPro" id="IPR007711">
    <property type="entry name" value="HigB-1"/>
</dbReference>
<dbReference type="Gene3D" id="3.30.2310.20">
    <property type="entry name" value="RelE-like"/>
    <property type="match status" value="1"/>
</dbReference>
<evidence type="ECO:0000313" key="1">
    <source>
        <dbReference type="EMBL" id="AEU35400.1"/>
    </source>
</evidence>
<gene>
    <name evidence="1" type="ordered locus">AciX8_1053</name>
</gene>
<proteinExistence type="predicted"/>
<dbReference type="InterPro" id="IPR035093">
    <property type="entry name" value="RelE/ParE_toxin_dom_sf"/>
</dbReference>
<accession>G8NVB1</accession>
<dbReference type="STRING" id="682795.AciX8_1053"/>
<reference evidence="1 2" key="1">
    <citation type="submission" date="2011-11" db="EMBL/GenBank/DDBJ databases">
        <title>Complete sequence of Granulicella mallensis MP5ACTX8.</title>
        <authorList>
            <consortium name="US DOE Joint Genome Institute"/>
            <person name="Lucas S."/>
            <person name="Copeland A."/>
            <person name="Lapidus A."/>
            <person name="Cheng J.-F."/>
            <person name="Goodwin L."/>
            <person name="Pitluck S."/>
            <person name="Peters L."/>
            <person name="Lu M."/>
            <person name="Detter J.C."/>
            <person name="Han C."/>
            <person name="Tapia R."/>
            <person name="Land M."/>
            <person name="Hauser L."/>
            <person name="Kyrpides N."/>
            <person name="Ivanova N."/>
            <person name="Mikhailova N."/>
            <person name="Pagani I."/>
            <person name="Rawat S."/>
            <person name="Mannisto M."/>
            <person name="Haggblom M."/>
            <person name="Woyke T."/>
        </authorList>
    </citation>
    <scope>NUCLEOTIDE SEQUENCE [LARGE SCALE GENOMIC DNA]</scope>
    <source>
        <strain evidence="2">ATCC BAA-1857 / DSM 23137 / MP5ACTX8</strain>
    </source>
</reference>
<dbReference type="RefSeq" id="WP_014264280.1">
    <property type="nucleotide sequence ID" value="NC_016631.1"/>
</dbReference>
<keyword evidence="2" id="KW-1185">Reference proteome</keyword>
<dbReference type="HOGENOM" id="CLU_155111_1_1_0"/>
<dbReference type="Proteomes" id="UP000007113">
    <property type="component" value="Chromosome"/>
</dbReference>
<organism evidence="1 2">
    <name type="scientific">Granulicella mallensis (strain ATCC BAA-1857 / DSM 23137 / MP5ACTX8)</name>
    <dbReference type="NCBI Taxonomy" id="682795"/>
    <lineage>
        <taxon>Bacteria</taxon>
        <taxon>Pseudomonadati</taxon>
        <taxon>Acidobacteriota</taxon>
        <taxon>Terriglobia</taxon>
        <taxon>Terriglobales</taxon>
        <taxon>Acidobacteriaceae</taxon>
        <taxon>Granulicella</taxon>
    </lineage>
</organism>
<dbReference type="PANTHER" id="PTHR40266">
    <property type="entry name" value="TOXIN HIGB-1"/>
    <property type="match status" value="1"/>
</dbReference>
<protein>
    <submittedName>
        <fullName evidence="1">Plasmid maintenance system killer</fullName>
    </submittedName>
</protein>
<dbReference type="AlphaFoldDB" id="G8NVB1"/>
<dbReference type="PANTHER" id="PTHR40266:SF2">
    <property type="entry name" value="TOXIN HIGB-1"/>
    <property type="match status" value="1"/>
</dbReference>